<keyword evidence="4" id="KW-0805">Transcription regulation</keyword>
<evidence type="ECO:0000256" key="3">
    <source>
        <dbReference type="ARBA" id="ARBA00023012"/>
    </source>
</evidence>
<proteinExistence type="predicted"/>
<dbReference type="RefSeq" id="WP_271186661.1">
    <property type="nucleotide sequence ID" value="NZ_BSFE01000004.1"/>
</dbReference>
<evidence type="ECO:0000256" key="5">
    <source>
        <dbReference type="ARBA" id="ARBA00023163"/>
    </source>
</evidence>
<dbReference type="InterPro" id="IPR002078">
    <property type="entry name" value="Sigma_54_int"/>
</dbReference>
<feature type="domain" description="Response regulatory" evidence="8">
    <location>
        <begin position="4"/>
        <end position="118"/>
    </location>
</feature>
<dbReference type="PROSITE" id="PS50045">
    <property type="entry name" value="SIGMA54_INTERACT_4"/>
    <property type="match status" value="1"/>
</dbReference>
<keyword evidence="3" id="KW-0902">Two-component regulatory system</keyword>
<dbReference type="PANTHER" id="PTHR32071">
    <property type="entry name" value="TRANSCRIPTIONAL REGULATORY PROTEIN"/>
    <property type="match status" value="1"/>
</dbReference>
<dbReference type="SUPFAM" id="SSF52540">
    <property type="entry name" value="P-loop containing nucleoside triphosphate hydrolases"/>
    <property type="match status" value="1"/>
</dbReference>
<reference evidence="9" key="1">
    <citation type="journal article" date="2014" name="Int. J. Syst. Evol. Microbiol.">
        <title>Complete genome sequence of Corynebacterium casei LMG S-19264T (=DSM 44701T), isolated from a smear-ripened cheese.</title>
        <authorList>
            <consortium name="US DOE Joint Genome Institute (JGI-PGF)"/>
            <person name="Walter F."/>
            <person name="Albersmeier A."/>
            <person name="Kalinowski J."/>
            <person name="Ruckert C."/>
        </authorList>
    </citation>
    <scope>NUCLEOTIDE SEQUENCE</scope>
    <source>
        <strain evidence="9">VKM B-1513</strain>
    </source>
</reference>
<dbReference type="GO" id="GO:0005737">
    <property type="term" value="C:cytoplasm"/>
    <property type="evidence" value="ECO:0007669"/>
    <property type="project" value="UniProtKB-SubCell"/>
</dbReference>
<dbReference type="PRINTS" id="PR01590">
    <property type="entry name" value="HTHFIS"/>
</dbReference>
<dbReference type="SMART" id="SM00448">
    <property type="entry name" value="REC"/>
    <property type="match status" value="1"/>
</dbReference>
<keyword evidence="1" id="KW-0547">Nucleotide-binding</keyword>
<dbReference type="GO" id="GO:0005524">
    <property type="term" value="F:ATP binding"/>
    <property type="evidence" value="ECO:0007669"/>
    <property type="project" value="UniProtKB-KW"/>
</dbReference>
<dbReference type="SUPFAM" id="SSF46689">
    <property type="entry name" value="Homeodomain-like"/>
    <property type="match status" value="1"/>
</dbReference>
<dbReference type="PANTHER" id="PTHR32071:SF122">
    <property type="entry name" value="SIGMA FACTOR"/>
    <property type="match status" value="1"/>
</dbReference>
<dbReference type="Pfam" id="PF02954">
    <property type="entry name" value="HTH_8"/>
    <property type="match status" value="1"/>
</dbReference>
<keyword evidence="10" id="KW-1185">Reference proteome</keyword>
<dbReference type="InterPro" id="IPR002197">
    <property type="entry name" value="HTH_Fis"/>
</dbReference>
<evidence type="ECO:0000256" key="4">
    <source>
        <dbReference type="ARBA" id="ARBA00023015"/>
    </source>
</evidence>
<protein>
    <submittedName>
        <fullName evidence="9">Nitrogen regulation protein NR(I)</fullName>
    </submittedName>
</protein>
<evidence type="ECO:0000256" key="6">
    <source>
        <dbReference type="PROSITE-ProRule" id="PRU00169"/>
    </source>
</evidence>
<organism evidence="9 10">
    <name type="scientific">Maricaulis virginensis</name>
    <dbReference type="NCBI Taxonomy" id="144022"/>
    <lineage>
        <taxon>Bacteria</taxon>
        <taxon>Pseudomonadati</taxon>
        <taxon>Pseudomonadota</taxon>
        <taxon>Alphaproteobacteria</taxon>
        <taxon>Maricaulales</taxon>
        <taxon>Maricaulaceae</taxon>
        <taxon>Maricaulis</taxon>
    </lineage>
</organism>
<evidence type="ECO:0000256" key="1">
    <source>
        <dbReference type="ARBA" id="ARBA00022741"/>
    </source>
</evidence>
<reference evidence="9" key="2">
    <citation type="submission" date="2023-01" db="EMBL/GenBank/DDBJ databases">
        <authorList>
            <person name="Sun Q."/>
            <person name="Evtushenko L."/>
        </authorList>
    </citation>
    <scope>NUCLEOTIDE SEQUENCE</scope>
    <source>
        <strain evidence="9">VKM B-1513</strain>
    </source>
</reference>
<dbReference type="InterPro" id="IPR001789">
    <property type="entry name" value="Sig_transdc_resp-reg_receiver"/>
</dbReference>
<dbReference type="Gene3D" id="3.40.50.2300">
    <property type="match status" value="1"/>
</dbReference>
<accession>A0A9W6IL43</accession>
<dbReference type="InterPro" id="IPR027417">
    <property type="entry name" value="P-loop_NTPase"/>
</dbReference>
<evidence type="ECO:0000313" key="10">
    <source>
        <dbReference type="Proteomes" id="UP001143486"/>
    </source>
</evidence>
<dbReference type="Proteomes" id="UP001143486">
    <property type="component" value="Unassembled WGS sequence"/>
</dbReference>
<sequence>MSARILLLEDDESLKLILSRALGSAGYQVRATASPDTALGWIRNGEGDLLLADVLLDGTNFLENLGLVARLRPNMPVIVMSAQATASTAINAAKGGVFEYLPKPFDLDDMISAVAAALGDKRAGQQSRSTEEPTGFIGQSVAMQSAFKAIARAATSQAHVMITGEPGVGKRQAAEALLRARGVASEDAVVVTPSNTATEIFGSTQAARQVVWLRLEEWSAEQQRAARDALDGGAGRVIATVSQAPSNPIDNRLAARLSECVITVPPLRERRSDIPALCEAFLGQFARRDKQDPVRLSKEAVDYLVNSPWTGNVVELRSVLSRLALATRGRVAGLDDVAQALNADGADLSEDIAVHANALAALALSRPDARQSAVDALERALFTQALDRCNGNRSRAADLLGLNRNTLARRLSELDGTDEETP</sequence>
<dbReference type="Gene3D" id="1.10.8.60">
    <property type="match status" value="1"/>
</dbReference>
<evidence type="ECO:0000256" key="2">
    <source>
        <dbReference type="ARBA" id="ARBA00022840"/>
    </source>
</evidence>
<dbReference type="InterPro" id="IPR011006">
    <property type="entry name" value="CheY-like_superfamily"/>
</dbReference>
<feature type="domain" description="Sigma-54 factor interaction" evidence="7">
    <location>
        <begin position="136"/>
        <end position="325"/>
    </location>
</feature>
<dbReference type="Pfam" id="PF25601">
    <property type="entry name" value="AAA_lid_14"/>
    <property type="match status" value="1"/>
</dbReference>
<evidence type="ECO:0000259" key="8">
    <source>
        <dbReference type="PROSITE" id="PS50110"/>
    </source>
</evidence>
<dbReference type="Gene3D" id="1.10.10.60">
    <property type="entry name" value="Homeodomain-like"/>
    <property type="match status" value="1"/>
</dbReference>
<dbReference type="Pfam" id="PF00072">
    <property type="entry name" value="Response_reg"/>
    <property type="match status" value="1"/>
</dbReference>
<keyword evidence="5" id="KW-0804">Transcription</keyword>
<dbReference type="InterPro" id="IPR009057">
    <property type="entry name" value="Homeodomain-like_sf"/>
</dbReference>
<dbReference type="Gene3D" id="3.40.50.300">
    <property type="entry name" value="P-loop containing nucleotide triphosphate hydrolases"/>
    <property type="match status" value="1"/>
</dbReference>
<keyword evidence="2" id="KW-0067">ATP-binding</keyword>
<name>A0A9W6IL43_9PROT</name>
<dbReference type="InterPro" id="IPR058031">
    <property type="entry name" value="AAA_lid_NorR"/>
</dbReference>
<dbReference type="GO" id="GO:0000160">
    <property type="term" value="P:phosphorelay signal transduction system"/>
    <property type="evidence" value="ECO:0007669"/>
    <property type="project" value="UniProtKB-KW"/>
</dbReference>
<evidence type="ECO:0000313" key="9">
    <source>
        <dbReference type="EMBL" id="GLK52292.1"/>
    </source>
</evidence>
<keyword evidence="6" id="KW-0597">Phosphoprotein</keyword>
<dbReference type="GO" id="GO:0006355">
    <property type="term" value="P:regulation of DNA-templated transcription"/>
    <property type="evidence" value="ECO:0007669"/>
    <property type="project" value="InterPro"/>
</dbReference>
<evidence type="ECO:0000259" key="7">
    <source>
        <dbReference type="PROSITE" id="PS50045"/>
    </source>
</evidence>
<dbReference type="SUPFAM" id="SSF52172">
    <property type="entry name" value="CheY-like"/>
    <property type="match status" value="1"/>
</dbReference>
<dbReference type="AlphaFoldDB" id="A0A9W6IL43"/>
<dbReference type="EMBL" id="BSFE01000004">
    <property type="protein sequence ID" value="GLK52292.1"/>
    <property type="molecule type" value="Genomic_DNA"/>
</dbReference>
<comment type="caution">
    <text evidence="9">The sequence shown here is derived from an EMBL/GenBank/DDBJ whole genome shotgun (WGS) entry which is preliminary data.</text>
</comment>
<dbReference type="GO" id="GO:0043565">
    <property type="term" value="F:sequence-specific DNA binding"/>
    <property type="evidence" value="ECO:0007669"/>
    <property type="project" value="InterPro"/>
</dbReference>
<feature type="modified residue" description="4-aspartylphosphate" evidence="6">
    <location>
        <position position="53"/>
    </location>
</feature>
<dbReference type="PROSITE" id="PS50110">
    <property type="entry name" value="RESPONSE_REGULATORY"/>
    <property type="match status" value="1"/>
</dbReference>
<dbReference type="Pfam" id="PF14532">
    <property type="entry name" value="Sigma54_activ_2"/>
    <property type="match status" value="1"/>
</dbReference>
<gene>
    <name evidence="9" type="primary">ntrC</name>
    <name evidence="9" type="ORF">GCM10017621_18000</name>
</gene>